<dbReference type="EMBL" id="JBBXMP010000181">
    <property type="protein sequence ID" value="KAL0060319.1"/>
    <property type="molecule type" value="Genomic_DNA"/>
</dbReference>
<accession>A0ABR2ZGL0</accession>
<evidence type="ECO:0000313" key="3">
    <source>
        <dbReference type="Proteomes" id="UP001437256"/>
    </source>
</evidence>
<comment type="caution">
    <text evidence="2">The sequence shown here is derived from an EMBL/GenBank/DDBJ whole genome shotgun (WGS) entry which is preliminary data.</text>
</comment>
<proteinExistence type="predicted"/>
<organism evidence="2 3">
    <name type="scientific">Marasmius tenuissimus</name>
    <dbReference type="NCBI Taxonomy" id="585030"/>
    <lineage>
        <taxon>Eukaryota</taxon>
        <taxon>Fungi</taxon>
        <taxon>Dikarya</taxon>
        <taxon>Basidiomycota</taxon>
        <taxon>Agaricomycotina</taxon>
        <taxon>Agaricomycetes</taxon>
        <taxon>Agaricomycetidae</taxon>
        <taxon>Agaricales</taxon>
        <taxon>Marasmiineae</taxon>
        <taxon>Marasmiaceae</taxon>
        <taxon>Marasmius</taxon>
    </lineage>
</organism>
<evidence type="ECO:0000313" key="2">
    <source>
        <dbReference type="EMBL" id="KAL0060319.1"/>
    </source>
</evidence>
<name>A0ABR2ZGL0_9AGAR</name>
<reference evidence="2 3" key="1">
    <citation type="submission" date="2024-05" db="EMBL/GenBank/DDBJ databases">
        <title>A draft genome resource for the thread blight pathogen Marasmius tenuissimus strain MS-2.</title>
        <authorList>
            <person name="Yulfo-Soto G.E."/>
            <person name="Baruah I.K."/>
            <person name="Amoako-Attah I."/>
            <person name="Bukari Y."/>
            <person name="Meinhardt L.W."/>
            <person name="Bailey B.A."/>
            <person name="Cohen S.P."/>
        </authorList>
    </citation>
    <scope>NUCLEOTIDE SEQUENCE [LARGE SCALE GENOMIC DNA]</scope>
    <source>
        <strain evidence="2 3">MS-2</strain>
    </source>
</reference>
<sequence>MALSSSSSSGSFFDPDASRYTSLPMLQTSASAFSFFVSYATLKRPRITPFATKRAPPRSPLQADLKRSSKEELYGNTWECPSYRLADAVSPKTLKESAIKRCLAEGSYDSLTHEDYNYAIRDPEVEKAFLTVFKARLVKHFKSVKWPSPMAGERSYYPSVIEILNTVRRTVDEVYDKVQHANSGLKPLDERWWARSEFRSYDKEMQDSVDGAPRLKPDFLLVEKGEREEEYTYYWSVDATADSAGSREARFSGEAKGGIADLLAQAATYARAQFSARPLRSYAVVVAFETKKREFRLLVFHHGGVTSSPPLDVNDLDDRMGLTRLFLAIGLWQNPADAGLPFTNERVFHLPSSDLPGAPYLTATCSEILHYSLSVVGKNTHVLGLRLTRSEDSQSAEPVTTATPTVRRSTRRKVNKESRQTRLPNAAARTQKLPSPSYVKPTIMYGPKPGSRAVSALMDLIDGKIDYIDAVGKFSWQSVVNGPIEPVLYANISGEFGVPCHIYSYQACDVDGAPTTNILFLPGKNEKDKEQSFMIVPWDPWRVLGLKGKTIEPDARFLWFTLVKDEGKSLEQCQNPQELCEAVVHALLGMPLYVSLPDDGFADSRVRSSGWLVIYQAGYLHRDVGIRNILYFPIPIDTKAFSVSKFFDLLAKREDLQEYETSLKSLSSSSLPLLELAEESRALSDKVRGGDERMAVHADLLSGIARTCKVVADLEVDVKSRAAMSDGDMAAFWPTYLDKDHREVISGTAEFMASGMRCAIDKREPYIHSPTDDLLSFMWCLVWATLYNDANPASSAFSEEDYWRESIRGAYEQRDRVLAQMKHSIEVNCVAANNARDLSPRVLLLAPIILSLWEKLDRRRANWEGAGHRIRVTPSCPSPDEFLMNSHVHAFHGVADFLETVRDHLEQLRGSQSPMQVD</sequence>
<feature type="compositionally biased region" description="Polar residues" evidence="1">
    <location>
        <begin position="393"/>
        <end position="407"/>
    </location>
</feature>
<gene>
    <name evidence="2" type="ORF">AAF712_012885</name>
</gene>
<evidence type="ECO:0008006" key="4">
    <source>
        <dbReference type="Google" id="ProtNLM"/>
    </source>
</evidence>
<protein>
    <recommendedName>
        <fullName evidence="4">Fungal-type protein kinase domain-containing protein</fullName>
    </recommendedName>
</protein>
<feature type="region of interest" description="Disordered" evidence="1">
    <location>
        <begin position="390"/>
        <end position="431"/>
    </location>
</feature>
<keyword evidence="3" id="KW-1185">Reference proteome</keyword>
<evidence type="ECO:0000256" key="1">
    <source>
        <dbReference type="SAM" id="MobiDB-lite"/>
    </source>
</evidence>
<dbReference type="Proteomes" id="UP001437256">
    <property type="component" value="Unassembled WGS sequence"/>
</dbReference>